<comment type="similarity">
    <text evidence="1">Belongs to the peptidase S16 family.</text>
</comment>
<dbReference type="EC" id="3.4.21.53" evidence="1"/>
<feature type="domain" description="Lon proteolytic" evidence="2">
    <location>
        <begin position="233"/>
        <end position="330"/>
    </location>
</feature>
<name>A0ABS6UVQ9_9PSEU</name>
<evidence type="ECO:0000259" key="2">
    <source>
        <dbReference type="PROSITE" id="PS51786"/>
    </source>
</evidence>
<dbReference type="InterPro" id="IPR008269">
    <property type="entry name" value="Lon_proteolytic"/>
</dbReference>
<evidence type="ECO:0000256" key="1">
    <source>
        <dbReference type="PROSITE-ProRule" id="PRU01122"/>
    </source>
</evidence>
<keyword evidence="1" id="KW-0645">Protease</keyword>
<proteinExistence type="inferred from homology"/>
<sequence length="339" mass="34143">MSRRMLTVVAATLLALSLGVIGATLPVPFVALGPGPTYDTLGEYEGAPIIDVADLPTYPTSGHLNMTTVSVTDKLSLFTALALWLSPERRLVPREPIFPSDRSTQEVQDENAAQFTSSELNAVSAALTELGTPASVVVVGVVADSPADGLLELQDQIVSVDGVPVSTAEAVTEQLGGSAPGQTASLVVRRAGEELTVPVVLGTRPDRPQGFLGITPGLGPLPGADVTISLGGIGGPSAGLMFALGVVDKLTPGELTGGTFVAGTGSIGPSGAVSAIDGVPFKMIAAREVGATVFLVPAANCEEAAATAPAGLTLVRVDTLDDAVSSLDALRDGSATPPC</sequence>
<keyword evidence="1" id="KW-0720">Serine protease</keyword>
<evidence type="ECO:0000313" key="4">
    <source>
        <dbReference type="Proteomes" id="UP000694287"/>
    </source>
</evidence>
<comment type="caution">
    <text evidence="3">The sequence shown here is derived from an EMBL/GenBank/DDBJ whole genome shotgun (WGS) entry which is preliminary data.</text>
</comment>
<feature type="active site" evidence="1">
    <location>
        <position position="237"/>
    </location>
</feature>
<reference evidence="3 4" key="1">
    <citation type="submission" date="2020-11" db="EMBL/GenBank/DDBJ databases">
        <title>Pseudonocardia abyssalis sp. nov. and Pseudonocardia oceani sp. nov., description and phylogenomic analysis of two novel actinomycetes isolated from the deep Southern Ocean.</title>
        <authorList>
            <person name="Parra J."/>
        </authorList>
    </citation>
    <scope>NUCLEOTIDE SEQUENCE [LARGE SCALE GENOMIC DNA]</scope>
    <source>
        <strain evidence="3 4">KRD-168</strain>
    </source>
</reference>
<dbReference type="Proteomes" id="UP000694287">
    <property type="component" value="Unassembled WGS sequence"/>
</dbReference>
<dbReference type="EMBL" id="JADQDK010000001">
    <property type="protein sequence ID" value="MBW0136353.1"/>
    <property type="molecule type" value="Genomic_DNA"/>
</dbReference>
<dbReference type="PROSITE" id="PS51786">
    <property type="entry name" value="LON_PROTEOLYTIC"/>
    <property type="match status" value="1"/>
</dbReference>
<accession>A0ABS6UVQ9</accession>
<dbReference type="Pfam" id="PF13180">
    <property type="entry name" value="PDZ_2"/>
    <property type="match status" value="1"/>
</dbReference>
<organism evidence="3 4">
    <name type="scientific">Pseudonocardia abyssalis</name>
    <dbReference type="NCBI Taxonomy" id="2792008"/>
    <lineage>
        <taxon>Bacteria</taxon>
        <taxon>Bacillati</taxon>
        <taxon>Actinomycetota</taxon>
        <taxon>Actinomycetes</taxon>
        <taxon>Pseudonocardiales</taxon>
        <taxon>Pseudonocardiaceae</taxon>
        <taxon>Pseudonocardia</taxon>
    </lineage>
</organism>
<protein>
    <recommendedName>
        <fullName evidence="1">endopeptidase La</fullName>
        <ecNumber evidence="1">3.4.21.53</ecNumber>
    </recommendedName>
</protein>
<keyword evidence="1" id="KW-0378">Hydrolase</keyword>
<comment type="catalytic activity">
    <reaction evidence="1">
        <text>Hydrolysis of proteins in presence of ATP.</text>
        <dbReference type="EC" id="3.4.21.53"/>
    </reaction>
</comment>
<dbReference type="SMART" id="SM00228">
    <property type="entry name" value="PDZ"/>
    <property type="match status" value="1"/>
</dbReference>
<dbReference type="InterPro" id="IPR001478">
    <property type="entry name" value="PDZ"/>
</dbReference>
<feature type="active site" evidence="1">
    <location>
        <position position="282"/>
    </location>
</feature>
<dbReference type="Pfam" id="PF05362">
    <property type="entry name" value="Lon_C"/>
    <property type="match status" value="1"/>
</dbReference>
<gene>
    <name evidence="3" type="ORF">I4I81_19080</name>
</gene>
<keyword evidence="4" id="KW-1185">Reference proteome</keyword>
<evidence type="ECO:0000313" key="3">
    <source>
        <dbReference type="EMBL" id="MBW0136353.1"/>
    </source>
</evidence>